<feature type="signal peptide" evidence="1">
    <location>
        <begin position="1"/>
        <end position="25"/>
    </location>
</feature>
<keyword evidence="3" id="KW-1185">Reference proteome</keyword>
<protein>
    <recommendedName>
        <fullName evidence="4">PepSY domain-containing protein</fullName>
    </recommendedName>
</protein>
<gene>
    <name evidence="2" type="ORF">ATO3_17165</name>
</gene>
<accession>A0A225NFX2</accession>
<dbReference type="AlphaFoldDB" id="A0A225NFX2"/>
<evidence type="ECO:0000313" key="3">
    <source>
        <dbReference type="Proteomes" id="UP000215377"/>
    </source>
</evidence>
<dbReference type="OrthoDB" id="7844692at2"/>
<feature type="chain" id="PRO_5013030847" description="PepSY domain-containing protein" evidence="1">
    <location>
        <begin position="26"/>
        <end position="153"/>
    </location>
</feature>
<dbReference type="RefSeq" id="WP_088651119.1">
    <property type="nucleotide sequence ID" value="NZ_AQQR01000007.1"/>
</dbReference>
<evidence type="ECO:0008006" key="4">
    <source>
        <dbReference type="Google" id="ProtNLM"/>
    </source>
</evidence>
<sequence>MPFHFPVRLGLAALLSGATALPLHATQAEMPQPVAAIAQALSLNDVTWRSSPGGPTLIGRLPGGEVLEFELEGEDTPRLEEIEATTRDGAPLSGVAALLPAAILQHGLIDDDTMFHEIEFDDGKIEIDGVSGDGRRFEAEFATDGRLLEIEFN</sequence>
<comment type="caution">
    <text evidence="2">The sequence shown here is derived from an EMBL/GenBank/DDBJ whole genome shotgun (WGS) entry which is preliminary data.</text>
</comment>
<name>A0A225NFX2_9RHOB</name>
<evidence type="ECO:0000313" key="2">
    <source>
        <dbReference type="EMBL" id="OWU72276.1"/>
    </source>
</evidence>
<proteinExistence type="predicted"/>
<dbReference type="EMBL" id="AQQR01000007">
    <property type="protein sequence ID" value="OWU72276.1"/>
    <property type="molecule type" value="Genomic_DNA"/>
</dbReference>
<organism evidence="2 3">
    <name type="scientific">Marinibacterium profundimaris</name>
    <dbReference type="NCBI Taxonomy" id="1679460"/>
    <lineage>
        <taxon>Bacteria</taxon>
        <taxon>Pseudomonadati</taxon>
        <taxon>Pseudomonadota</taxon>
        <taxon>Alphaproteobacteria</taxon>
        <taxon>Rhodobacterales</taxon>
        <taxon>Paracoccaceae</taxon>
        <taxon>Marinibacterium</taxon>
    </lineage>
</organism>
<keyword evidence="1" id="KW-0732">Signal</keyword>
<dbReference type="Proteomes" id="UP000215377">
    <property type="component" value="Unassembled WGS sequence"/>
</dbReference>
<evidence type="ECO:0000256" key="1">
    <source>
        <dbReference type="SAM" id="SignalP"/>
    </source>
</evidence>
<reference evidence="2 3" key="1">
    <citation type="submission" date="2013-04" db="EMBL/GenBank/DDBJ databases">
        <title>Oceanicola sp. 22II1-22F33 Genome Sequencing.</title>
        <authorList>
            <person name="Lai Q."/>
            <person name="Li G."/>
            <person name="Shao Z."/>
        </authorList>
    </citation>
    <scope>NUCLEOTIDE SEQUENCE [LARGE SCALE GENOMIC DNA]</scope>
    <source>
        <strain evidence="2 3">22II1-22F33</strain>
    </source>
</reference>